<dbReference type="InterPro" id="IPR002918">
    <property type="entry name" value="Lipase_EstA/Esterase_EstB"/>
</dbReference>
<dbReference type="PANTHER" id="PTHR32015">
    <property type="entry name" value="FASTING INDUCED LIPASE"/>
    <property type="match status" value="1"/>
</dbReference>
<feature type="signal peptide" evidence="1">
    <location>
        <begin position="1"/>
        <end position="32"/>
    </location>
</feature>
<dbReference type="GO" id="GO:0016298">
    <property type="term" value="F:lipase activity"/>
    <property type="evidence" value="ECO:0007669"/>
    <property type="project" value="TreeGrafter"/>
</dbReference>
<dbReference type="RefSeq" id="WP_153407509.1">
    <property type="nucleotide sequence ID" value="NZ_WEGK01000001.1"/>
</dbReference>
<name>A0A7K0CVK2_9NOCA</name>
<evidence type="ECO:0000256" key="1">
    <source>
        <dbReference type="SAM" id="SignalP"/>
    </source>
</evidence>
<dbReference type="Pfam" id="PF01674">
    <property type="entry name" value="Lipase_2"/>
    <property type="match status" value="1"/>
</dbReference>
<proteinExistence type="predicted"/>
<gene>
    <name evidence="2" type="ORF">NRB20_05320</name>
</gene>
<evidence type="ECO:0000313" key="3">
    <source>
        <dbReference type="Proteomes" id="UP000438448"/>
    </source>
</evidence>
<dbReference type="PANTHER" id="PTHR32015:SF1">
    <property type="entry name" value="LIPASE"/>
    <property type="match status" value="1"/>
</dbReference>
<dbReference type="EMBL" id="WEGK01000001">
    <property type="protein sequence ID" value="MQY17468.1"/>
    <property type="molecule type" value="Genomic_DNA"/>
</dbReference>
<evidence type="ECO:0008006" key="4">
    <source>
        <dbReference type="Google" id="ProtNLM"/>
    </source>
</evidence>
<dbReference type="SUPFAM" id="SSF53474">
    <property type="entry name" value="alpha/beta-Hydrolases"/>
    <property type="match status" value="1"/>
</dbReference>
<keyword evidence="3" id="KW-1185">Reference proteome</keyword>
<evidence type="ECO:0000313" key="2">
    <source>
        <dbReference type="EMBL" id="MQY17468.1"/>
    </source>
</evidence>
<dbReference type="Gene3D" id="3.40.50.1820">
    <property type="entry name" value="alpha/beta hydrolase"/>
    <property type="match status" value="1"/>
</dbReference>
<keyword evidence="1" id="KW-0732">Signal</keyword>
<dbReference type="AlphaFoldDB" id="A0A7K0CVK2"/>
<feature type="chain" id="PRO_5029524546" description="Lipase" evidence="1">
    <location>
        <begin position="33"/>
        <end position="406"/>
    </location>
</feature>
<dbReference type="GO" id="GO:0016042">
    <property type="term" value="P:lipid catabolic process"/>
    <property type="evidence" value="ECO:0007669"/>
    <property type="project" value="InterPro"/>
</dbReference>
<dbReference type="Proteomes" id="UP000438448">
    <property type="component" value="Unassembled WGS sequence"/>
</dbReference>
<comment type="caution">
    <text evidence="2">The sequence shown here is derived from an EMBL/GenBank/DDBJ whole genome shotgun (WGS) entry which is preliminary data.</text>
</comment>
<protein>
    <recommendedName>
        <fullName evidence="4">Lipase</fullName>
    </recommendedName>
</protein>
<dbReference type="OrthoDB" id="8871309at2"/>
<sequence>MRRTTRVRSLRAVVLLGVTLLTVGFGSVGASAAPAPAPAQRPTGQTLADFIAKGLKNKAAKPIVDTGSAGTGSACTSGSGAGSGNGSGDCYGGSGSSSGSQGGTSSDTVGYGPASTAFLAAFGYALLHPNVAPPGTNDWGCKPTAQHPEPVVLVHGTWENAYDNFAYISQPIKNAGYCVYTFNYGQSNLLAGGGLGSVLPGANGTENIPDSAKQLSAFVDRVLAATGAPKVNIVAHSQGGPMSRWYLKFEGGAAKVDHEMTFGATNHGTTLDGIGALGRAVNNFGIDVLGLVEIFVGHSGIQQTVGSDFINKLNAGGDTVPGVNYTVVGTRYDEVTTPYTLTFLQPGPGATVHNITLQDGCDQDLSDHLTMMYSPRVLSIILNTLDPGAPLKCTFNPWLFGGGGKL</sequence>
<accession>A0A7K0CVK2</accession>
<dbReference type="InterPro" id="IPR029058">
    <property type="entry name" value="AB_hydrolase_fold"/>
</dbReference>
<organism evidence="2 3">
    <name type="scientific">Nocardia macrotermitis</name>
    <dbReference type="NCBI Taxonomy" id="2585198"/>
    <lineage>
        <taxon>Bacteria</taxon>
        <taxon>Bacillati</taxon>
        <taxon>Actinomycetota</taxon>
        <taxon>Actinomycetes</taxon>
        <taxon>Mycobacteriales</taxon>
        <taxon>Nocardiaceae</taxon>
        <taxon>Nocardia</taxon>
    </lineage>
</organism>
<reference evidence="2 3" key="1">
    <citation type="submission" date="2019-10" db="EMBL/GenBank/DDBJ databases">
        <title>Nocardia macrotermitis sp. nov. and Nocardia aurantia sp. nov., isolated from the gut of fungus growing-termite Macrotermes natalensis.</title>
        <authorList>
            <person name="Benndorf R."/>
            <person name="Schwitalla J."/>
            <person name="Martin K."/>
            <person name="De Beer W."/>
            <person name="Kaster A.-K."/>
            <person name="Vollmers J."/>
            <person name="Poulsen M."/>
            <person name="Beemelmanns C."/>
        </authorList>
    </citation>
    <scope>NUCLEOTIDE SEQUENCE [LARGE SCALE GENOMIC DNA]</scope>
    <source>
        <strain evidence="2 3">RB20</strain>
    </source>
</reference>